<dbReference type="InterPro" id="IPR037925">
    <property type="entry name" value="FlgE/F/G-like"/>
</dbReference>
<dbReference type="RefSeq" id="WP_241713645.1">
    <property type="nucleotide sequence ID" value="NZ_JALBUF010000004.1"/>
</dbReference>
<dbReference type="PANTHER" id="PTHR30435:SF15">
    <property type="entry name" value="BASAL-BODY ROD MODIFICATION PROTEIN FLGD"/>
    <property type="match status" value="1"/>
</dbReference>
<dbReference type="SUPFAM" id="SSF117143">
    <property type="entry name" value="Flagellar hook protein flgE"/>
    <property type="match status" value="1"/>
</dbReference>
<comment type="caution">
    <text evidence="3">The sequence shown here is derived from an EMBL/GenBank/DDBJ whole genome shotgun (WGS) entry which is preliminary data.</text>
</comment>
<dbReference type="PANTHER" id="PTHR30435">
    <property type="entry name" value="FLAGELLAR PROTEIN"/>
    <property type="match status" value="1"/>
</dbReference>
<dbReference type="Proteomes" id="UP001139263">
    <property type="component" value="Unassembled WGS sequence"/>
</dbReference>
<evidence type="ECO:0000259" key="2">
    <source>
        <dbReference type="Pfam" id="PF06429"/>
    </source>
</evidence>
<evidence type="ECO:0000313" key="3">
    <source>
        <dbReference type="EMBL" id="MCI0183396.1"/>
    </source>
</evidence>
<comment type="similarity">
    <text evidence="1">Belongs to the flagella basal body rod proteins family.</text>
</comment>
<reference evidence="3" key="1">
    <citation type="submission" date="2022-03" db="EMBL/GenBank/DDBJ databases">
        <title>Draft Genome Sequence of Firmicute Strain S0AB, a Heterotrophic Iron/Sulfur-Oxidizing Extreme Acidophile.</title>
        <authorList>
            <person name="Vergara E."/>
            <person name="Pakostova E."/>
            <person name="Johnson D.B."/>
            <person name="Holmes D.S."/>
        </authorList>
    </citation>
    <scope>NUCLEOTIDE SEQUENCE</scope>
    <source>
        <strain evidence="3">S0AB</strain>
    </source>
</reference>
<feature type="domain" description="Flagellar basal-body/hook protein C-terminal" evidence="2">
    <location>
        <begin position="352"/>
        <end position="391"/>
    </location>
</feature>
<proteinExistence type="inferred from homology"/>
<organism evidence="3 4">
    <name type="scientific">Sulfoacidibacillus ferrooxidans</name>
    <dbReference type="NCBI Taxonomy" id="2005001"/>
    <lineage>
        <taxon>Bacteria</taxon>
        <taxon>Bacillati</taxon>
        <taxon>Bacillota</taxon>
        <taxon>Bacilli</taxon>
        <taxon>Bacillales</taxon>
        <taxon>Alicyclobacillaceae</taxon>
        <taxon>Sulfoacidibacillus</taxon>
    </lineage>
</organism>
<evidence type="ECO:0000256" key="1">
    <source>
        <dbReference type="ARBA" id="ARBA00009677"/>
    </source>
</evidence>
<dbReference type="Pfam" id="PF06429">
    <property type="entry name" value="Flg_bbr_C"/>
    <property type="match status" value="1"/>
</dbReference>
<name>A0A9X1V873_9BACL</name>
<keyword evidence="4" id="KW-1185">Reference proteome</keyword>
<evidence type="ECO:0000313" key="4">
    <source>
        <dbReference type="Proteomes" id="UP001139263"/>
    </source>
</evidence>
<dbReference type="EMBL" id="JALBUF010000004">
    <property type="protein sequence ID" value="MCI0183396.1"/>
    <property type="molecule type" value="Genomic_DNA"/>
</dbReference>
<dbReference type="InterPro" id="IPR010930">
    <property type="entry name" value="Flg_bb/hook_C_dom"/>
</dbReference>
<accession>A0A9X1V873</accession>
<sequence length="404" mass="41180">MDGLSTVGSGLLADERWQQVVMNNLTNATTPGFKQSSGELMAFPQQLLMRYELGSDGQGATPLGTVNRGALFQEAVPDFVQGSIESTGQPLDLAIQDPAVAGTSVYAQATGAGAVPGAVQLANTLSFVVGRGGVIETAAGAPIVPVAADGSPLAGARVIANSSYHGLQLFGEDGSPVIDAAGQPSYHIVLSDGQVVGPVKDGQPGPYVQMSSAVTGGVHSFFAVANTAADGQTSVAMTRDGQFHMGSNQLLYDGAGQRVLAVSGNGQPLLQSAIELNPAYQGQSVFGPDGAPLVDGAGQPSYRIVDAATGAPLANATFAPVAVNVDTLQALGQTGYLPTATTAYSKSPATVQAGAIERSNVDSTQNMVNMLQIYRNFEANQTLTQDIDSTIKLAVSSIGSVPNL</sequence>
<protein>
    <recommendedName>
        <fullName evidence="2">Flagellar basal-body/hook protein C-terminal domain-containing protein</fullName>
    </recommendedName>
</protein>
<dbReference type="AlphaFoldDB" id="A0A9X1V873"/>
<gene>
    <name evidence="3" type="ORF">MM817_01673</name>
</gene>